<evidence type="ECO:0000256" key="1">
    <source>
        <dbReference type="SAM" id="MobiDB-lite"/>
    </source>
</evidence>
<keyword evidence="2" id="KW-0614">Plasmid</keyword>
<feature type="region of interest" description="Disordered" evidence="1">
    <location>
        <begin position="1"/>
        <end position="21"/>
    </location>
</feature>
<sequence length="184" mass="21259">MRISNSSKGYSPTEKPFGEPKPMIAEDRVIKKIDELSHWIRWQRLLRGWSAKQLANEAVKSAQKMGHELHLRQQSISFLEGRKIKSIPSWIEYVEQAFEDNKVDSKLAEKFESPLNLKSEKISEFQTKICPNKLKLPDEISLKKLLLALLAPVEDNIPWESKRNIANILAQRLPKGLEQISLFQ</sequence>
<dbReference type="Proteomes" id="UP000001173">
    <property type="component" value="Plasmid pZmo1"/>
</dbReference>
<accession>Q8GF61</accession>
<dbReference type="EMBL" id="AY057845">
    <property type="protein sequence ID" value="AAL36106.1"/>
    <property type="molecule type" value="Genomic_DNA"/>
</dbReference>
<proteinExistence type="predicted"/>
<geneLocation type="plasmid" evidence="3">
    <name>pZmo1</name>
</geneLocation>
<reference evidence="2" key="1">
    <citation type="submission" date="2001-10" db="EMBL/GenBank/DDBJ databases">
        <authorList>
            <person name="Seo J."/>
            <person name="Park H."/>
            <person name="Kim H."/>
            <person name="Wang K."/>
            <person name="Yoon K."/>
            <person name="Rhee H."/>
            <person name="Kang J."/>
            <person name="Jung C."/>
            <person name="Kim M."/>
            <person name="Park C."/>
            <person name="An Y."/>
            <person name="Choi E."/>
        </authorList>
    </citation>
    <scope>NUCLEOTIDE SEQUENCE [LARGE SCALE GENOMIC DNA]</scope>
    <source>
        <strain evidence="2">ZM4</strain>
        <plasmid evidence="2">1</plasmid>
    </source>
</reference>
<evidence type="ECO:0000313" key="2">
    <source>
        <dbReference type="EMBL" id="AAL36106.1"/>
    </source>
</evidence>
<organism evidence="2 3">
    <name type="scientific">Zymomonas mobilis subsp. mobilis (strain ATCC 31821 / ZM4 / CP4)</name>
    <dbReference type="NCBI Taxonomy" id="264203"/>
    <lineage>
        <taxon>Bacteria</taxon>
        <taxon>Pseudomonadati</taxon>
        <taxon>Pseudomonadota</taxon>
        <taxon>Alphaproteobacteria</taxon>
        <taxon>Sphingomonadales</taxon>
        <taxon>Zymomonadaceae</taxon>
        <taxon>Zymomonas</taxon>
    </lineage>
</organism>
<dbReference type="RefSeq" id="WP_011078089.1">
    <property type="nucleotide sequence ID" value="NC_004457.1"/>
</dbReference>
<keyword evidence="3" id="KW-1185">Reference proteome</keyword>
<protein>
    <submittedName>
        <fullName evidence="2">Uncharacterized protein</fullName>
    </submittedName>
</protein>
<dbReference type="AlphaFoldDB" id="Q8GF61"/>
<name>Q8GF61_ZYMMO</name>
<evidence type="ECO:0000313" key="3">
    <source>
        <dbReference type="Proteomes" id="UP000001173"/>
    </source>
</evidence>
<feature type="compositionally biased region" description="Polar residues" evidence="1">
    <location>
        <begin position="1"/>
        <end position="10"/>
    </location>
</feature>